<dbReference type="PANTHER" id="PTHR22028">
    <property type="entry name" value="SFI1 SPINDLE BODY DOMAIN-CONTAINING PROTEIN-RELATED"/>
    <property type="match status" value="1"/>
</dbReference>
<comment type="caution">
    <text evidence="3">The sequence shown here is derived from an EMBL/GenBank/DDBJ whole genome shotgun (WGS) entry which is preliminary data.</text>
</comment>
<evidence type="ECO:0000256" key="1">
    <source>
        <dbReference type="SAM" id="Coils"/>
    </source>
</evidence>
<dbReference type="EMBL" id="NNAY01000817">
    <property type="protein sequence ID" value="OXU26348.1"/>
    <property type="molecule type" value="Genomic_DNA"/>
</dbReference>
<dbReference type="InterPro" id="IPR052270">
    <property type="entry name" value="CACF_protein"/>
</dbReference>
<evidence type="ECO:0000313" key="3">
    <source>
        <dbReference type="EMBL" id="OXU26348.1"/>
    </source>
</evidence>
<keyword evidence="4" id="KW-1185">Reference proteome</keyword>
<name>A0A232F7C5_9HYME</name>
<evidence type="ECO:0008006" key="5">
    <source>
        <dbReference type="Google" id="ProtNLM"/>
    </source>
</evidence>
<feature type="coiled-coil region" evidence="1">
    <location>
        <begin position="161"/>
        <end position="191"/>
    </location>
</feature>
<dbReference type="PANTHER" id="PTHR22028:SF5">
    <property type="entry name" value="COILED-COIL DOMAIN-CONTAINING PROTEIN 191"/>
    <property type="match status" value="1"/>
</dbReference>
<proteinExistence type="predicted"/>
<evidence type="ECO:0000256" key="2">
    <source>
        <dbReference type="SAM" id="MobiDB-lite"/>
    </source>
</evidence>
<dbReference type="AlphaFoldDB" id="A0A232F7C5"/>
<reference evidence="3 4" key="1">
    <citation type="journal article" date="2017" name="Curr. Biol.">
        <title>The Evolution of Venom by Co-option of Single-Copy Genes.</title>
        <authorList>
            <person name="Martinson E.O."/>
            <person name="Mrinalini"/>
            <person name="Kelkar Y.D."/>
            <person name="Chang C.H."/>
            <person name="Werren J.H."/>
        </authorList>
    </citation>
    <scope>NUCLEOTIDE SEQUENCE [LARGE SCALE GENOMIC DNA]</scope>
    <source>
        <strain evidence="3 4">Alberta</strain>
        <tissue evidence="3">Whole body</tissue>
    </source>
</reference>
<feature type="region of interest" description="Disordered" evidence="2">
    <location>
        <begin position="260"/>
        <end position="294"/>
    </location>
</feature>
<dbReference type="Proteomes" id="UP000215335">
    <property type="component" value="Unassembled WGS sequence"/>
</dbReference>
<accession>A0A232F7C5</accession>
<sequence length="513" mass="61568">MVQNFIEPFNVDVIKVTIKDKPGLPRQTSEESLRRIFQALRQHAQQEGRIRELRLAIEKKTSSRTLKRYFDVWHNRATNTRKIADSRVDGKTLNERKIELLVSAIAEKQKEIIAINEKRDNPLKRSSKSKSDVKPAVINKKTQIKGLGAKSNDVPIKACVRNRLQVQKVIIEEQRAKLAEQSKCIEDMKLKEIDKETKETSKQTISVAKKALTRCDQRTRRSIIHLMREEGCRDETLTEIPRIPSPPRFLMRMEARAEARKQRLKQAEEIRQRKREEEKKKEEMNRRKAEEEERLQQIQAMKNIKKLRKEQEERRLKEIQKNQHMEYIADRCYRRYLFRRYVLEPLNKLVEERYKRLQRADQHYMETILTKTFLAWKEEWMEQQKAKLELANKMHRHNLLWYAFDDWKSFALSMKLKYQVATDFSDMKIQAKYVKVWQALCAELRKKMKEKEAVAIKRHEGRLKLIYFTTWKQYTSMSENIKDREQRRDEWRDLIKKFIPDSPSPQSSLDIAT</sequence>
<dbReference type="OrthoDB" id="6256972at2759"/>
<keyword evidence="1" id="KW-0175">Coiled coil</keyword>
<gene>
    <name evidence="3" type="ORF">TSAR_015250</name>
</gene>
<protein>
    <recommendedName>
        <fullName evidence="5">Sfi1 spindle body domain-containing protein</fullName>
    </recommendedName>
</protein>
<organism evidence="3 4">
    <name type="scientific">Trichomalopsis sarcophagae</name>
    <dbReference type="NCBI Taxonomy" id="543379"/>
    <lineage>
        <taxon>Eukaryota</taxon>
        <taxon>Metazoa</taxon>
        <taxon>Ecdysozoa</taxon>
        <taxon>Arthropoda</taxon>
        <taxon>Hexapoda</taxon>
        <taxon>Insecta</taxon>
        <taxon>Pterygota</taxon>
        <taxon>Neoptera</taxon>
        <taxon>Endopterygota</taxon>
        <taxon>Hymenoptera</taxon>
        <taxon>Apocrita</taxon>
        <taxon>Proctotrupomorpha</taxon>
        <taxon>Chalcidoidea</taxon>
        <taxon>Pteromalidae</taxon>
        <taxon>Pteromalinae</taxon>
        <taxon>Trichomalopsis</taxon>
    </lineage>
</organism>
<evidence type="ECO:0000313" key="4">
    <source>
        <dbReference type="Proteomes" id="UP000215335"/>
    </source>
</evidence>